<evidence type="ECO:0000256" key="1">
    <source>
        <dbReference type="SAM" id="MobiDB-lite"/>
    </source>
</evidence>
<feature type="compositionally biased region" description="Polar residues" evidence="1">
    <location>
        <begin position="299"/>
        <end position="309"/>
    </location>
</feature>
<dbReference type="Proteomes" id="UP001231189">
    <property type="component" value="Unassembled WGS sequence"/>
</dbReference>
<dbReference type="EMBL" id="JAUUTY010000007">
    <property type="protein sequence ID" value="KAK1610861.1"/>
    <property type="molecule type" value="Genomic_DNA"/>
</dbReference>
<dbReference type="AlphaFoldDB" id="A0AAD8QXX3"/>
<organism evidence="4 5">
    <name type="scientific">Lolium multiflorum</name>
    <name type="common">Italian ryegrass</name>
    <name type="synonym">Lolium perenne subsp. multiflorum</name>
    <dbReference type="NCBI Taxonomy" id="4521"/>
    <lineage>
        <taxon>Eukaryota</taxon>
        <taxon>Viridiplantae</taxon>
        <taxon>Streptophyta</taxon>
        <taxon>Embryophyta</taxon>
        <taxon>Tracheophyta</taxon>
        <taxon>Spermatophyta</taxon>
        <taxon>Magnoliopsida</taxon>
        <taxon>Liliopsida</taxon>
        <taxon>Poales</taxon>
        <taxon>Poaceae</taxon>
        <taxon>BOP clade</taxon>
        <taxon>Pooideae</taxon>
        <taxon>Poodae</taxon>
        <taxon>Poeae</taxon>
        <taxon>Poeae Chloroplast Group 2 (Poeae type)</taxon>
        <taxon>Loliodinae</taxon>
        <taxon>Loliinae</taxon>
        <taxon>Lolium</taxon>
    </lineage>
</organism>
<evidence type="ECO:0000259" key="2">
    <source>
        <dbReference type="Pfam" id="PF25500"/>
    </source>
</evidence>
<gene>
    <name evidence="4" type="ORF">QYE76_034534</name>
</gene>
<proteinExistence type="predicted"/>
<feature type="region of interest" description="Disordered" evidence="1">
    <location>
        <begin position="285"/>
        <end position="367"/>
    </location>
</feature>
<evidence type="ECO:0008006" key="6">
    <source>
        <dbReference type="Google" id="ProtNLM"/>
    </source>
</evidence>
<reference evidence="4" key="1">
    <citation type="submission" date="2023-07" db="EMBL/GenBank/DDBJ databases">
        <title>A chromosome-level genome assembly of Lolium multiflorum.</title>
        <authorList>
            <person name="Chen Y."/>
            <person name="Copetti D."/>
            <person name="Kolliker R."/>
            <person name="Studer B."/>
        </authorList>
    </citation>
    <scope>NUCLEOTIDE SEQUENCE</scope>
    <source>
        <strain evidence="4">02402/16</strain>
        <tissue evidence="4">Leaf</tissue>
    </source>
</reference>
<evidence type="ECO:0000313" key="5">
    <source>
        <dbReference type="Proteomes" id="UP001231189"/>
    </source>
</evidence>
<evidence type="ECO:0000259" key="3">
    <source>
        <dbReference type="Pfam" id="PF25502"/>
    </source>
</evidence>
<feature type="domain" description="DUF7915" evidence="3">
    <location>
        <begin position="99"/>
        <end position="242"/>
    </location>
</feature>
<sequence length="578" mass="64264">MFPQLDFADAKRFCVCACISAGEGLLAYLTMVHACEDNSGKEERLSATDIAAVQACEIAAKLDASKASPDMAMWPISKFAVLLLDSTRKKCLIEFGAITKGVCSIIENEFDATAGISHTTSQPAGQESTKKINFGTLNGLYLLQQLALSEVECRTGIKSSELRILDEAFAYSLSKERTTTKLFIMEYKKIMNTKFVEMSLQELISSMTGPVFVTDPFPKTTSVVEYYHILPYKEILFELLHRNWPADCSVHEQSLQHGLHSMRDEILEEQDADSTFEMQKQITEVSTRKQNKQAIEANGANSNQSSSTIKQRKNNKRKFEASRATAAEGPDDATAAASAGRTALEPGVQVDNKKTQKSTCSNMPQDGFPTEAPYVDPVMKNGALKPQNVEVMEKSGGVTENNDDQVYDLLRSILKIRDEISHTGCIIQERCAQCDMDIQIILNERKMTPKVLSIRDKYKEPCTNMLEVVNSSCTGNCVQTMSMERKTLGEALDEYNACQELNKMCNRSNWIHPGYIIVPSAAEGKFCATVHLEGHDFEISTTGDPCMTPSEAKRSAALNMIIELHRKREKERQAELLS</sequence>
<dbReference type="InterPro" id="IPR057237">
    <property type="entry name" value="DUF7915"/>
</dbReference>
<feature type="domain" description="DUF7913" evidence="2">
    <location>
        <begin position="2"/>
        <end position="63"/>
    </location>
</feature>
<protein>
    <recommendedName>
        <fullName evidence="6">DRBM domain-containing protein</fullName>
    </recommendedName>
</protein>
<accession>A0AAD8QXX3</accession>
<evidence type="ECO:0000313" key="4">
    <source>
        <dbReference type="EMBL" id="KAK1610861.1"/>
    </source>
</evidence>
<comment type="caution">
    <text evidence="4">The sequence shown here is derived from an EMBL/GenBank/DDBJ whole genome shotgun (WGS) entry which is preliminary data.</text>
</comment>
<name>A0AAD8QXX3_LOLMU</name>
<dbReference type="Pfam" id="PF25500">
    <property type="entry name" value="DUF7913"/>
    <property type="match status" value="1"/>
</dbReference>
<dbReference type="PANTHER" id="PTHR33913:SF1">
    <property type="entry name" value="DRBM DOMAIN-CONTAINING PROTEIN"/>
    <property type="match status" value="1"/>
</dbReference>
<dbReference type="SUPFAM" id="SSF54768">
    <property type="entry name" value="dsRNA-binding domain-like"/>
    <property type="match status" value="1"/>
</dbReference>
<dbReference type="InterPro" id="IPR057235">
    <property type="entry name" value="DUF7913"/>
</dbReference>
<feature type="compositionally biased region" description="Low complexity" evidence="1">
    <location>
        <begin position="324"/>
        <end position="343"/>
    </location>
</feature>
<keyword evidence="5" id="KW-1185">Reference proteome</keyword>
<dbReference type="Gene3D" id="3.30.160.20">
    <property type="match status" value="1"/>
</dbReference>
<dbReference type="PANTHER" id="PTHR33913">
    <property type="entry name" value="ALEURONE LAYER MORPHOGENESIS PROTEIN"/>
    <property type="match status" value="1"/>
</dbReference>
<dbReference type="Pfam" id="PF25502">
    <property type="entry name" value="DUF7915"/>
    <property type="match status" value="1"/>
</dbReference>